<evidence type="ECO:0000313" key="2">
    <source>
        <dbReference type="Proteomes" id="UP000278799"/>
    </source>
</evidence>
<proteinExistence type="predicted"/>
<sequence length="132" mass="13638">MATKKVVYFTAGINATAGELADIAKLNAAAEPQYEVLVANGAANAEYGETDRIIPADFIAGTIPDVYRVDGDPLEDPVYPEIDPDAIPNQALTATQVIVNDAEALTVPVTGTYTTTATVSVANGVVTGIVLS</sequence>
<keyword evidence="2" id="KW-1185">Reference proteome</keyword>
<gene>
    <name evidence="1" type="ORF">S3_013</name>
</gene>
<organism evidence="1 2">
    <name type="scientific">Pseudomonas phage vB_PaeS_SCUT-S3</name>
    <dbReference type="NCBI Taxonomy" id="2382122"/>
    <lineage>
        <taxon>Viruses</taxon>
        <taxon>Duplodnaviria</taxon>
        <taxon>Heunggongvirae</taxon>
        <taxon>Uroviricota</taxon>
        <taxon>Caudoviricetes</taxon>
        <taxon>Jondennisvirinae</taxon>
        <taxon>Septimatrevirus</taxon>
        <taxon>Septimatrevirus SCUTS3</taxon>
    </lineage>
</organism>
<dbReference type="Proteomes" id="UP000278799">
    <property type="component" value="Segment"/>
</dbReference>
<evidence type="ECO:0000313" key="1">
    <source>
        <dbReference type="EMBL" id="AZF90018.1"/>
    </source>
</evidence>
<protein>
    <submittedName>
        <fullName evidence="1">Virion structural protein</fullName>
    </submittedName>
</protein>
<reference evidence="1 2" key="1">
    <citation type="submission" date="2018-11" db="EMBL/GenBank/DDBJ databases">
        <authorList>
            <person name="Lin Z."/>
            <person name="Wang T."/>
            <person name="Guo Y."/>
        </authorList>
    </citation>
    <scope>NUCLEOTIDE SEQUENCE [LARGE SCALE GENOMIC DNA]</scope>
</reference>
<dbReference type="EMBL" id="MK165657">
    <property type="protein sequence ID" value="AZF90018.1"/>
    <property type="molecule type" value="Genomic_DNA"/>
</dbReference>
<accession>A0A3S8G5V2</accession>
<name>A0A3S8G5V2_9CAUD</name>